<gene>
    <name evidence="13" type="primary">fliJ</name>
    <name evidence="13" type="ORF">SM757_28900</name>
</gene>
<keyword evidence="13" id="KW-0969">Cilium</keyword>
<dbReference type="NCBIfam" id="TIGR02473">
    <property type="entry name" value="flagell_FliJ"/>
    <property type="match status" value="1"/>
</dbReference>
<comment type="subcellular location">
    <subcellularLocation>
        <location evidence="1">Cell membrane</location>
        <topology evidence="1">Peripheral membrane protein</topology>
        <orientation evidence="1">Cytoplasmic side</orientation>
    </subcellularLocation>
</comment>
<dbReference type="PANTHER" id="PTHR38786">
    <property type="entry name" value="FLAGELLAR FLIJ PROTEIN"/>
    <property type="match status" value="1"/>
</dbReference>
<evidence type="ECO:0000256" key="10">
    <source>
        <dbReference type="ARBA" id="ARBA00023225"/>
    </source>
</evidence>
<dbReference type="PANTHER" id="PTHR38786:SF1">
    <property type="entry name" value="FLAGELLAR FLIJ PROTEIN"/>
    <property type="match status" value="1"/>
</dbReference>
<keyword evidence="7" id="KW-1005">Bacterial flagellum biogenesis</keyword>
<protein>
    <recommendedName>
        <fullName evidence="3">Flagellar FliJ protein</fullName>
    </recommendedName>
</protein>
<comment type="similarity">
    <text evidence="2">Belongs to the FliJ family.</text>
</comment>
<keyword evidence="14" id="KW-1185">Reference proteome</keyword>
<dbReference type="Gene3D" id="1.10.287.1700">
    <property type="match status" value="1"/>
</dbReference>
<feature type="region of interest" description="Disordered" evidence="12">
    <location>
        <begin position="124"/>
        <end position="156"/>
    </location>
</feature>
<evidence type="ECO:0000256" key="12">
    <source>
        <dbReference type="SAM" id="MobiDB-lite"/>
    </source>
</evidence>
<dbReference type="Pfam" id="PF02050">
    <property type="entry name" value="FliJ"/>
    <property type="match status" value="1"/>
</dbReference>
<keyword evidence="13" id="KW-0282">Flagellum</keyword>
<feature type="coiled-coil region" evidence="11">
    <location>
        <begin position="4"/>
        <end position="38"/>
    </location>
</feature>
<keyword evidence="11" id="KW-0175">Coiled coil</keyword>
<evidence type="ECO:0000256" key="4">
    <source>
        <dbReference type="ARBA" id="ARBA00022448"/>
    </source>
</evidence>
<evidence type="ECO:0000256" key="11">
    <source>
        <dbReference type="SAM" id="Coils"/>
    </source>
</evidence>
<evidence type="ECO:0000256" key="2">
    <source>
        <dbReference type="ARBA" id="ARBA00010004"/>
    </source>
</evidence>
<evidence type="ECO:0000256" key="8">
    <source>
        <dbReference type="ARBA" id="ARBA00022927"/>
    </source>
</evidence>
<evidence type="ECO:0000256" key="6">
    <source>
        <dbReference type="ARBA" id="ARBA00022500"/>
    </source>
</evidence>
<proteinExistence type="inferred from homology"/>
<dbReference type="InterPro" id="IPR052570">
    <property type="entry name" value="FliJ"/>
</dbReference>
<keyword evidence="13" id="KW-0966">Cell projection</keyword>
<evidence type="ECO:0000256" key="7">
    <source>
        <dbReference type="ARBA" id="ARBA00022795"/>
    </source>
</evidence>
<keyword evidence="5" id="KW-1003">Cell membrane</keyword>
<keyword evidence="8" id="KW-0653">Protein transport</keyword>
<evidence type="ECO:0000256" key="1">
    <source>
        <dbReference type="ARBA" id="ARBA00004413"/>
    </source>
</evidence>
<dbReference type="InterPro" id="IPR053716">
    <property type="entry name" value="Flag_assembly_chemotaxis_eff"/>
</dbReference>
<evidence type="ECO:0000313" key="13">
    <source>
        <dbReference type="EMBL" id="MDZ5460605.1"/>
    </source>
</evidence>
<accession>A0ABU5INY9</accession>
<comment type="caution">
    <text evidence="13">The sequence shown here is derived from an EMBL/GenBank/DDBJ whole genome shotgun (WGS) entry which is preliminary data.</text>
</comment>
<dbReference type="Proteomes" id="UP001293718">
    <property type="component" value="Unassembled WGS sequence"/>
</dbReference>
<keyword evidence="6" id="KW-0145">Chemotaxis</keyword>
<evidence type="ECO:0000256" key="9">
    <source>
        <dbReference type="ARBA" id="ARBA00023136"/>
    </source>
</evidence>
<feature type="compositionally biased region" description="Basic and acidic residues" evidence="12">
    <location>
        <begin position="124"/>
        <end position="139"/>
    </location>
</feature>
<dbReference type="InterPro" id="IPR012823">
    <property type="entry name" value="Flagell_FliJ"/>
</dbReference>
<keyword evidence="9" id="KW-0472">Membrane</keyword>
<evidence type="ECO:0000256" key="3">
    <source>
        <dbReference type="ARBA" id="ARBA00020392"/>
    </source>
</evidence>
<sequence length="156" mass="17673">MSELRSLYTLLEHEQRQRDELLAQMRQAQARLLQVQTQAEQLDHYRGEYQQRWTTQFSSAATGAALLQCYQSFGERLHQAVDQQQQAQSLASTQCERARQALQAQELRVAAVGKLIERRLAQARAAENKRDQKRNDEAAARLATSSGWNHPGGAAP</sequence>
<organism evidence="13 14">
    <name type="scientific">Azohydromonas lata</name>
    <dbReference type="NCBI Taxonomy" id="45677"/>
    <lineage>
        <taxon>Bacteria</taxon>
        <taxon>Pseudomonadati</taxon>
        <taxon>Pseudomonadota</taxon>
        <taxon>Betaproteobacteria</taxon>
        <taxon>Burkholderiales</taxon>
        <taxon>Sphaerotilaceae</taxon>
        <taxon>Azohydromonas</taxon>
    </lineage>
</organism>
<keyword evidence="10" id="KW-1006">Bacterial flagellum protein export</keyword>
<dbReference type="RefSeq" id="WP_322468014.1">
    <property type="nucleotide sequence ID" value="NZ_JAXOJX010000075.1"/>
</dbReference>
<keyword evidence="4" id="KW-0813">Transport</keyword>
<dbReference type="EMBL" id="JAXOJX010000075">
    <property type="protein sequence ID" value="MDZ5460605.1"/>
    <property type="molecule type" value="Genomic_DNA"/>
</dbReference>
<reference evidence="13 14" key="1">
    <citation type="submission" date="2023-11" db="EMBL/GenBank/DDBJ databases">
        <title>Draft genome of Azohydromonas lata strain H1 (DSM1123), a polyhydroxyalkanoate producer.</title>
        <authorList>
            <person name="Traversa D."/>
            <person name="D'Addabbo P."/>
            <person name="Pazzani C."/>
            <person name="Manzari C."/>
            <person name="Chiara M."/>
            <person name="Scrascia M."/>
        </authorList>
    </citation>
    <scope>NUCLEOTIDE SEQUENCE [LARGE SCALE GENOMIC DNA]</scope>
    <source>
        <strain evidence="13 14">H1</strain>
    </source>
</reference>
<evidence type="ECO:0000313" key="14">
    <source>
        <dbReference type="Proteomes" id="UP001293718"/>
    </source>
</evidence>
<evidence type="ECO:0000256" key="5">
    <source>
        <dbReference type="ARBA" id="ARBA00022475"/>
    </source>
</evidence>
<name>A0ABU5INY9_9BURK</name>